<feature type="transmembrane region" description="Helical" evidence="1">
    <location>
        <begin position="43"/>
        <end position="68"/>
    </location>
</feature>
<evidence type="ECO:0000313" key="2">
    <source>
        <dbReference type="EMBL" id="EKO35810.1"/>
    </source>
</evidence>
<feature type="transmembrane region" description="Helical" evidence="1">
    <location>
        <begin position="88"/>
        <end position="113"/>
    </location>
</feature>
<evidence type="ECO:0000256" key="1">
    <source>
        <dbReference type="SAM" id="Phobius"/>
    </source>
</evidence>
<sequence>MNSQRLEKIGNISGYIKTAMAGILILMIFLPGLKEIDWLTAQYTIFVCGFIVLFFGGLLLTTSLGINVMRSGELVPVFVPISKPFARLFGFLFFLLGTTAVLCSLVLLEVFILPFTSPITDL</sequence>
<dbReference type="EMBL" id="AHON02000003">
    <property type="protein sequence ID" value="EKO35810.1"/>
    <property type="molecule type" value="Genomic_DNA"/>
</dbReference>
<accession>A0A0E2BKS0</accession>
<organism evidence="2 3">
    <name type="scientific">Leptospira santarosai str. MOR084</name>
    <dbReference type="NCBI Taxonomy" id="1049984"/>
    <lineage>
        <taxon>Bacteria</taxon>
        <taxon>Pseudomonadati</taxon>
        <taxon>Spirochaetota</taxon>
        <taxon>Spirochaetia</taxon>
        <taxon>Leptospirales</taxon>
        <taxon>Leptospiraceae</taxon>
        <taxon>Leptospira</taxon>
    </lineage>
</organism>
<reference evidence="2" key="1">
    <citation type="submission" date="2012-10" db="EMBL/GenBank/DDBJ databases">
        <authorList>
            <person name="Harkins D.M."/>
            <person name="Durkin A.S."/>
            <person name="Brinkac L.M."/>
            <person name="Haft D.H."/>
            <person name="Selengut J.D."/>
            <person name="Sanka R."/>
            <person name="DePew J."/>
            <person name="Purushe J."/>
            <person name="Matthias M.A."/>
            <person name="Vinetz J.M."/>
            <person name="Sutton G.G."/>
            <person name="Nierman W.C."/>
            <person name="Fouts D.E."/>
        </authorList>
    </citation>
    <scope>NUCLEOTIDE SEQUENCE [LARGE SCALE GENOMIC DNA]</scope>
    <source>
        <strain evidence="2">MOR084</strain>
    </source>
</reference>
<keyword evidence="1" id="KW-0812">Transmembrane</keyword>
<comment type="caution">
    <text evidence="2">The sequence shown here is derived from an EMBL/GenBank/DDBJ whole genome shotgun (WGS) entry which is preliminary data.</text>
</comment>
<keyword evidence="1" id="KW-0472">Membrane</keyword>
<keyword evidence="1" id="KW-1133">Transmembrane helix</keyword>
<dbReference type="Proteomes" id="UP000006329">
    <property type="component" value="Unassembled WGS sequence"/>
</dbReference>
<feature type="transmembrane region" description="Helical" evidence="1">
    <location>
        <begin position="12"/>
        <end position="31"/>
    </location>
</feature>
<dbReference type="AlphaFoldDB" id="A0A0E2BKS0"/>
<proteinExistence type="predicted"/>
<dbReference type="RefSeq" id="WP_004484232.1">
    <property type="nucleotide sequence ID" value="NZ_AHON02000003.1"/>
</dbReference>
<gene>
    <name evidence="2" type="ORF">LEP1GSC179_4171</name>
</gene>
<name>A0A0E2BKS0_9LEPT</name>
<protein>
    <submittedName>
        <fullName evidence="2">Uncharacterized protein</fullName>
    </submittedName>
</protein>
<keyword evidence="3" id="KW-1185">Reference proteome</keyword>
<evidence type="ECO:0000313" key="3">
    <source>
        <dbReference type="Proteomes" id="UP000006329"/>
    </source>
</evidence>